<evidence type="ECO:0000313" key="2">
    <source>
        <dbReference type="Proteomes" id="UP000217830"/>
    </source>
</evidence>
<dbReference type="Proteomes" id="UP000217830">
    <property type="component" value="Unassembled WGS sequence"/>
</dbReference>
<evidence type="ECO:0000313" key="1">
    <source>
        <dbReference type="EMBL" id="PAW58226.1"/>
    </source>
</evidence>
<keyword evidence="2" id="KW-1185">Reference proteome</keyword>
<sequence length="99" mass="10817">MKVSDLDTGKLIEVINRAIFPVVFEGVDAQTPPNELRDRANLNSEIMGRIMGVLLCNDEVGEEIFDLIDRSVAHMKTGHAESFGELLGPGGSLSKIHKL</sequence>
<organism evidence="1 2">
    <name type="scientific">Pseudomonas moraviensis</name>
    <dbReference type="NCBI Taxonomy" id="321662"/>
    <lineage>
        <taxon>Bacteria</taxon>
        <taxon>Pseudomonadati</taxon>
        <taxon>Pseudomonadota</taxon>
        <taxon>Gammaproteobacteria</taxon>
        <taxon>Pseudomonadales</taxon>
        <taxon>Pseudomonadaceae</taxon>
        <taxon>Pseudomonas</taxon>
    </lineage>
</organism>
<reference evidence="1 2" key="1">
    <citation type="submission" date="2017-08" db="EMBL/GenBank/DDBJ databases">
        <title>Draft Genome Sequence of Pseudomonas moraviensis TYU6, isolated from Taxus cuspidata by using PacBio Single-Molecule Real-Time Technology.</title>
        <authorList>
            <person name="Baek K.-H."/>
            <person name="Mishra A.K."/>
        </authorList>
    </citation>
    <scope>NUCLEOTIDE SEQUENCE [LARGE SCALE GENOMIC DNA]</scope>
    <source>
        <strain evidence="1 2">TYU6</strain>
    </source>
</reference>
<proteinExistence type="predicted"/>
<comment type="caution">
    <text evidence="1">The sequence shown here is derived from an EMBL/GenBank/DDBJ whole genome shotgun (WGS) entry which is preliminary data.</text>
</comment>
<name>A0A2A2PRD2_9PSED</name>
<protein>
    <submittedName>
        <fullName evidence="1">Uncharacterized protein</fullName>
    </submittedName>
</protein>
<dbReference type="AlphaFoldDB" id="A0A2A2PRD2"/>
<gene>
    <name evidence="1" type="ORF">CKQ80_23920</name>
</gene>
<dbReference type="EMBL" id="NRST01000001">
    <property type="protein sequence ID" value="PAW58226.1"/>
    <property type="molecule type" value="Genomic_DNA"/>
</dbReference>
<dbReference type="RefSeq" id="WP_095668790.1">
    <property type="nucleotide sequence ID" value="NZ_NRSS01000003.1"/>
</dbReference>
<accession>A0A2A2PRD2</accession>